<dbReference type="STRING" id="168384.SAMN05660368_01420"/>
<organism evidence="9 10">
    <name type="scientific">Marvinbryantia formatexigens DSM 14469</name>
    <dbReference type="NCBI Taxonomy" id="478749"/>
    <lineage>
        <taxon>Bacteria</taxon>
        <taxon>Bacillati</taxon>
        <taxon>Bacillota</taxon>
        <taxon>Clostridia</taxon>
        <taxon>Lachnospirales</taxon>
        <taxon>Lachnospiraceae</taxon>
        <taxon>Marvinbryantia</taxon>
    </lineage>
</organism>
<dbReference type="InterPro" id="IPR050901">
    <property type="entry name" value="BP-dep_ABC_trans_perm"/>
</dbReference>
<comment type="similarity">
    <text evidence="7">Belongs to the binding-protein-dependent transport system permease family.</text>
</comment>
<dbReference type="eggNOG" id="COG0395">
    <property type="taxonomic scope" value="Bacteria"/>
</dbReference>
<keyword evidence="10" id="KW-1185">Reference proteome</keyword>
<feature type="transmembrane region" description="Helical" evidence="7">
    <location>
        <begin position="65"/>
        <end position="87"/>
    </location>
</feature>
<dbReference type="Pfam" id="PF00528">
    <property type="entry name" value="BPD_transp_1"/>
    <property type="match status" value="1"/>
</dbReference>
<keyword evidence="5 7" id="KW-1133">Transmembrane helix</keyword>
<feature type="transmembrane region" description="Helical" evidence="7">
    <location>
        <begin position="200"/>
        <end position="219"/>
    </location>
</feature>
<feature type="transmembrane region" description="Helical" evidence="7">
    <location>
        <begin position="29"/>
        <end position="53"/>
    </location>
</feature>
<evidence type="ECO:0000259" key="8">
    <source>
        <dbReference type="PROSITE" id="PS50928"/>
    </source>
</evidence>
<dbReference type="Proteomes" id="UP000005561">
    <property type="component" value="Unassembled WGS sequence"/>
</dbReference>
<evidence type="ECO:0000256" key="1">
    <source>
        <dbReference type="ARBA" id="ARBA00004651"/>
    </source>
</evidence>
<comment type="subcellular location">
    <subcellularLocation>
        <location evidence="1 7">Cell membrane</location>
        <topology evidence="1 7">Multi-pass membrane protein</topology>
    </subcellularLocation>
</comment>
<evidence type="ECO:0000256" key="4">
    <source>
        <dbReference type="ARBA" id="ARBA00022692"/>
    </source>
</evidence>
<dbReference type="PROSITE" id="PS50928">
    <property type="entry name" value="ABC_TM1"/>
    <property type="match status" value="1"/>
</dbReference>
<evidence type="ECO:0000256" key="5">
    <source>
        <dbReference type="ARBA" id="ARBA00022989"/>
    </source>
</evidence>
<evidence type="ECO:0000313" key="9">
    <source>
        <dbReference type="EMBL" id="EET62299.1"/>
    </source>
</evidence>
<keyword evidence="6 7" id="KW-0472">Membrane</keyword>
<feature type="domain" description="ABC transmembrane type-1" evidence="8">
    <location>
        <begin position="30"/>
        <end position="221"/>
    </location>
</feature>
<dbReference type="CDD" id="cd06261">
    <property type="entry name" value="TM_PBP2"/>
    <property type="match status" value="1"/>
</dbReference>
<keyword evidence="4 7" id="KW-0812">Transmembrane</keyword>
<feature type="transmembrane region" description="Helical" evidence="7">
    <location>
        <begin position="99"/>
        <end position="121"/>
    </location>
</feature>
<dbReference type="PANTHER" id="PTHR32243">
    <property type="entry name" value="MALTOSE TRANSPORT SYSTEM PERMEASE-RELATED"/>
    <property type="match status" value="1"/>
</dbReference>
<keyword evidence="3" id="KW-1003">Cell membrane</keyword>
<dbReference type="AlphaFoldDB" id="C6LBG8"/>
<protein>
    <submittedName>
        <fullName evidence="9">ABC transporter, permease protein</fullName>
    </submittedName>
</protein>
<dbReference type="PANTHER" id="PTHR32243:SF18">
    <property type="entry name" value="INNER MEMBRANE ABC TRANSPORTER PERMEASE PROTEIN YCJP"/>
    <property type="match status" value="1"/>
</dbReference>
<dbReference type="Gene3D" id="1.10.3720.10">
    <property type="entry name" value="MetI-like"/>
    <property type="match status" value="1"/>
</dbReference>
<reference evidence="9" key="1">
    <citation type="submission" date="2009-07" db="EMBL/GenBank/DDBJ databases">
        <authorList>
            <person name="Weinstock G."/>
            <person name="Sodergren E."/>
            <person name="Clifton S."/>
            <person name="Fulton L."/>
            <person name="Fulton B."/>
            <person name="Courtney L."/>
            <person name="Fronick C."/>
            <person name="Harrison M."/>
            <person name="Strong C."/>
            <person name="Farmer C."/>
            <person name="Delahaunty K."/>
            <person name="Markovic C."/>
            <person name="Hall O."/>
            <person name="Minx P."/>
            <person name="Tomlinson C."/>
            <person name="Mitreva M."/>
            <person name="Nelson J."/>
            <person name="Hou S."/>
            <person name="Wollam A."/>
            <person name="Pepin K.H."/>
            <person name="Johnson M."/>
            <person name="Bhonagiri V."/>
            <person name="Nash W.E."/>
            <person name="Warren W."/>
            <person name="Chinwalla A."/>
            <person name="Mardis E.R."/>
            <person name="Wilson R.K."/>
        </authorList>
    </citation>
    <scope>NUCLEOTIDE SEQUENCE [LARGE SCALE GENOMIC DNA]</scope>
    <source>
        <strain evidence="9">DSM 14469</strain>
    </source>
</reference>
<proteinExistence type="inferred from homology"/>
<evidence type="ECO:0000256" key="7">
    <source>
        <dbReference type="RuleBase" id="RU363032"/>
    </source>
</evidence>
<comment type="caution">
    <text evidence="9">The sequence shown here is derived from an EMBL/GenBank/DDBJ whole genome shotgun (WGS) entry which is preliminary data.</text>
</comment>
<dbReference type="EMBL" id="ACCL02000003">
    <property type="protein sequence ID" value="EET62299.1"/>
    <property type="molecule type" value="Genomic_DNA"/>
</dbReference>
<name>C6LBG8_9FIRM</name>
<dbReference type="InterPro" id="IPR000515">
    <property type="entry name" value="MetI-like"/>
</dbReference>
<gene>
    <name evidence="9" type="ORF">BRYFOR_05963</name>
</gene>
<feature type="transmembrane region" description="Helical" evidence="7">
    <location>
        <begin position="142"/>
        <end position="164"/>
    </location>
</feature>
<dbReference type="SUPFAM" id="SSF161098">
    <property type="entry name" value="MetI-like"/>
    <property type="match status" value="1"/>
</dbReference>
<dbReference type="GO" id="GO:0055085">
    <property type="term" value="P:transmembrane transport"/>
    <property type="evidence" value="ECO:0007669"/>
    <property type="project" value="InterPro"/>
</dbReference>
<sequence length="236" mass="25975">MTSPPQLLPAEPTLQAFVSVLTTTDIPRYFLNTIIVAGTATLLCIVIAVPAGYSFARHHYRGKNFLMLLILLCNMVPQASTLVPLYRTLNSTGLVDNKLALSFTHLLCMLPFSVIMIRGFISTLPRTLEEAAMIDGCSKIGILFRIVLPISAPGIFATAMYAFMISWEEFMYSMTFTTSKYSRTISVGLQMFSSEFKTDWASILASSVMMAVPILLLFLTIQDVFITSAVGGALKE</sequence>
<evidence type="ECO:0000313" key="10">
    <source>
        <dbReference type="Proteomes" id="UP000005561"/>
    </source>
</evidence>
<evidence type="ECO:0000256" key="6">
    <source>
        <dbReference type="ARBA" id="ARBA00023136"/>
    </source>
</evidence>
<accession>C6LBG8</accession>
<evidence type="ECO:0000256" key="2">
    <source>
        <dbReference type="ARBA" id="ARBA00022448"/>
    </source>
</evidence>
<keyword evidence="2 7" id="KW-0813">Transport</keyword>
<dbReference type="GO" id="GO:0005886">
    <property type="term" value="C:plasma membrane"/>
    <property type="evidence" value="ECO:0007669"/>
    <property type="project" value="UniProtKB-SubCell"/>
</dbReference>
<dbReference type="InterPro" id="IPR035906">
    <property type="entry name" value="MetI-like_sf"/>
</dbReference>
<evidence type="ECO:0000256" key="3">
    <source>
        <dbReference type="ARBA" id="ARBA00022475"/>
    </source>
</evidence>